<keyword evidence="1" id="KW-1185">Reference proteome</keyword>
<proteinExistence type="predicted"/>
<dbReference type="AlphaFoldDB" id="A0AAF3EBZ6"/>
<reference evidence="2" key="1">
    <citation type="submission" date="2024-02" db="UniProtKB">
        <authorList>
            <consortium name="WormBaseParasite"/>
        </authorList>
    </citation>
    <scope>IDENTIFICATION</scope>
</reference>
<evidence type="ECO:0000313" key="1">
    <source>
        <dbReference type="Proteomes" id="UP000887575"/>
    </source>
</evidence>
<organism evidence="1 2">
    <name type="scientific">Mesorhabditis belari</name>
    <dbReference type="NCBI Taxonomy" id="2138241"/>
    <lineage>
        <taxon>Eukaryota</taxon>
        <taxon>Metazoa</taxon>
        <taxon>Ecdysozoa</taxon>
        <taxon>Nematoda</taxon>
        <taxon>Chromadorea</taxon>
        <taxon>Rhabditida</taxon>
        <taxon>Rhabditina</taxon>
        <taxon>Rhabditomorpha</taxon>
        <taxon>Rhabditoidea</taxon>
        <taxon>Rhabditidae</taxon>
        <taxon>Mesorhabditinae</taxon>
        <taxon>Mesorhabditis</taxon>
    </lineage>
</organism>
<dbReference type="WBParaSite" id="MBELARI_LOCUS11475">
    <property type="protein sequence ID" value="MBELARI_LOCUS11475"/>
    <property type="gene ID" value="MBELARI_LOCUS11475"/>
</dbReference>
<evidence type="ECO:0000313" key="2">
    <source>
        <dbReference type="WBParaSite" id="MBELARI_LOCUS11475"/>
    </source>
</evidence>
<accession>A0AAF3EBZ6</accession>
<sequence length="499" mass="59199">MPHFEGESLLLKSNSISDNQTFCSFHPEIHPDHLVKRLLVSISRKSRVQSFQSASEHKLRFKAGLEEIEIESVNQGQRFGREYRLGNGKSEEIESPLTSVCNVESGEEHTLDRIREAEMKALLTNSDIVLLNNCVRVEMIDWQMKVKRITDPFIRNLDELFAIIYGLKVSELFFFHQPACFQGKSASKFVDRFLTHKMIQSLKWLKMECEQKWLQKFATLKIPKMFLLINSASKNESKKFLYDLEEFSEKIIKQWESGERELNYVHIYVNPWVYERKNYEMKNFVTDTLATKLTDERDGSFNVPNIDQRFRLIKRRIDSKGLLIVSGENGIIFVECDYNFRRNRGLGNTYSQILNLIDPIDDLLEGIWSHELTEWGRQRRTGKTKTKQDKLDEYHLILENSNHFLKILKLDEDFEREKAILRRYLDEWIAFSEMTPRRELAIDQLWNNLKQKINVIDSFYEYDSYPDELNFDNTKYKKALEFAEEYKETGKRMGTIFRF</sequence>
<protein>
    <submittedName>
        <fullName evidence="2">Uncharacterized protein</fullName>
    </submittedName>
</protein>
<name>A0AAF3EBZ6_9BILA</name>
<dbReference type="Proteomes" id="UP000887575">
    <property type="component" value="Unassembled WGS sequence"/>
</dbReference>